<evidence type="ECO:0000259" key="16">
    <source>
        <dbReference type="Pfam" id="PF00133"/>
    </source>
</evidence>
<dbReference type="FunFam" id="3.40.50.620:FF:000032">
    <property type="entry name" value="Valine--tRNA ligase"/>
    <property type="match status" value="2"/>
</dbReference>
<dbReference type="EnsemblPlants" id="OMERI10G11750.1">
    <property type="protein sequence ID" value="OMERI10G11750.1"/>
    <property type="gene ID" value="OMERI10G11750"/>
</dbReference>
<feature type="compositionally biased region" description="Basic and acidic residues" evidence="15">
    <location>
        <begin position="903"/>
        <end position="916"/>
    </location>
</feature>
<dbReference type="FunFam" id="1.10.730.10:FF:000009">
    <property type="entry name" value="Valine--tRNA ligase, mitochondrial"/>
    <property type="match status" value="2"/>
</dbReference>
<dbReference type="InterPro" id="IPR009080">
    <property type="entry name" value="tRNAsynth_Ia_anticodon-bd"/>
</dbReference>
<feature type="compositionally biased region" description="Basic and acidic residues" evidence="15">
    <location>
        <begin position="972"/>
        <end position="996"/>
    </location>
</feature>
<feature type="compositionally biased region" description="Basic and acidic residues" evidence="15">
    <location>
        <begin position="1897"/>
        <end position="1907"/>
    </location>
</feature>
<dbReference type="InterPro" id="IPR013155">
    <property type="entry name" value="M/V/L/I-tRNA-synth_anticd-bd"/>
</dbReference>
<evidence type="ECO:0000256" key="12">
    <source>
        <dbReference type="ARBA" id="ARBA00029936"/>
    </source>
</evidence>
<dbReference type="Proteomes" id="UP000008021">
    <property type="component" value="Chromosome 10"/>
</dbReference>
<dbReference type="Gene3D" id="1.10.730.10">
    <property type="entry name" value="Isoleucyl-tRNA Synthetase, Domain 1"/>
    <property type="match status" value="2"/>
</dbReference>
<evidence type="ECO:0000256" key="5">
    <source>
        <dbReference type="ARBA" id="ARBA00022490"/>
    </source>
</evidence>
<keyword evidence="6" id="KW-0436">Ligase</keyword>
<evidence type="ECO:0000256" key="13">
    <source>
        <dbReference type="ARBA" id="ARBA00040837"/>
    </source>
</evidence>
<keyword evidence="7" id="KW-0547">Nucleotide-binding</keyword>
<dbReference type="InterPro" id="IPR033705">
    <property type="entry name" value="Anticodon_Ia_Val"/>
</dbReference>
<dbReference type="Pfam" id="PF08264">
    <property type="entry name" value="Anticodon_1"/>
    <property type="match status" value="2"/>
</dbReference>
<evidence type="ECO:0000256" key="2">
    <source>
        <dbReference type="ARBA" id="ARBA00004496"/>
    </source>
</evidence>
<feature type="compositionally biased region" description="Basic and acidic residues" evidence="15">
    <location>
        <begin position="1"/>
        <end position="36"/>
    </location>
</feature>
<feature type="region of interest" description="Disordered" evidence="15">
    <location>
        <begin position="1"/>
        <end position="74"/>
    </location>
</feature>
<dbReference type="InterPro" id="IPR037118">
    <property type="entry name" value="Val-tRNA_synth_C_sf"/>
</dbReference>
<evidence type="ECO:0000256" key="7">
    <source>
        <dbReference type="ARBA" id="ARBA00022741"/>
    </source>
</evidence>
<dbReference type="FunFam" id="3.90.740.10:FF:000005">
    <property type="entry name" value="Valine--tRNA ligase, mitochondrial"/>
    <property type="match status" value="2"/>
</dbReference>
<feature type="domain" description="Aminoacyl-tRNA synthetase class Ia" evidence="16">
    <location>
        <begin position="97"/>
        <end position="658"/>
    </location>
</feature>
<proteinExistence type="predicted"/>
<evidence type="ECO:0000256" key="6">
    <source>
        <dbReference type="ARBA" id="ARBA00022598"/>
    </source>
</evidence>
<comment type="subunit">
    <text evidence="3">Monomer.</text>
</comment>
<protein>
    <recommendedName>
        <fullName evidence="13">Valine--tRNA ligase, mitochondrial</fullName>
        <ecNumber evidence="4">6.1.1.9</ecNumber>
    </recommendedName>
    <alternativeName>
        <fullName evidence="12">Valyl-tRNA synthetase</fullName>
    </alternativeName>
</protein>
<feature type="compositionally biased region" description="Basic and acidic residues" evidence="15">
    <location>
        <begin position="925"/>
        <end position="937"/>
    </location>
</feature>
<keyword evidence="11" id="KW-0030">Aminoacyl-tRNA synthetase</keyword>
<keyword evidence="10" id="KW-0175">Coiled coil</keyword>
<evidence type="ECO:0000256" key="15">
    <source>
        <dbReference type="SAM" id="MobiDB-lite"/>
    </source>
</evidence>
<comment type="catalytic activity">
    <reaction evidence="14">
        <text>tRNA(Val) + L-valine + ATP = L-valyl-tRNA(Val) + AMP + diphosphate</text>
        <dbReference type="Rhea" id="RHEA:10704"/>
        <dbReference type="Rhea" id="RHEA-COMP:9672"/>
        <dbReference type="Rhea" id="RHEA-COMP:9708"/>
        <dbReference type="ChEBI" id="CHEBI:30616"/>
        <dbReference type="ChEBI" id="CHEBI:33019"/>
        <dbReference type="ChEBI" id="CHEBI:57762"/>
        <dbReference type="ChEBI" id="CHEBI:78442"/>
        <dbReference type="ChEBI" id="CHEBI:78537"/>
        <dbReference type="ChEBI" id="CHEBI:456215"/>
        <dbReference type="EC" id="6.1.1.9"/>
    </reaction>
</comment>
<dbReference type="PANTHER" id="PTHR11946">
    <property type="entry name" value="VALYL-TRNA SYNTHETASES"/>
    <property type="match status" value="1"/>
</dbReference>
<dbReference type="GO" id="GO:0002161">
    <property type="term" value="F:aminoacyl-tRNA deacylase activity"/>
    <property type="evidence" value="ECO:0007669"/>
    <property type="project" value="InterPro"/>
</dbReference>
<dbReference type="EC" id="6.1.1.9" evidence="4"/>
<reference evidence="18" key="1">
    <citation type="submission" date="2015-04" db="UniProtKB">
        <authorList>
            <consortium name="EnsemblPlants"/>
        </authorList>
    </citation>
    <scope>IDENTIFICATION</scope>
</reference>
<dbReference type="Gene3D" id="3.40.50.620">
    <property type="entry name" value="HUPs"/>
    <property type="match status" value="4"/>
</dbReference>
<dbReference type="STRING" id="40149.A0A0E0EZP3"/>
<comment type="subcellular location">
    <subcellularLocation>
        <location evidence="2">Cytoplasm</location>
    </subcellularLocation>
    <subcellularLocation>
        <location evidence="1">Mitochondrion</location>
    </subcellularLocation>
</comment>
<evidence type="ECO:0000313" key="19">
    <source>
        <dbReference type="Proteomes" id="UP000008021"/>
    </source>
</evidence>
<evidence type="ECO:0000256" key="11">
    <source>
        <dbReference type="ARBA" id="ARBA00023146"/>
    </source>
</evidence>
<dbReference type="FunFam" id="3.40.50.620:FF:000078">
    <property type="entry name" value="Valine--tRNA ligase, mitochondrial"/>
    <property type="match status" value="2"/>
</dbReference>
<dbReference type="GO" id="GO:0005829">
    <property type="term" value="C:cytosol"/>
    <property type="evidence" value="ECO:0007669"/>
    <property type="project" value="TreeGrafter"/>
</dbReference>
<dbReference type="GO" id="GO:0005739">
    <property type="term" value="C:mitochondrion"/>
    <property type="evidence" value="ECO:0007669"/>
    <property type="project" value="UniProtKB-SubCell"/>
</dbReference>
<feature type="domain" description="Methionyl/Valyl/Leucyl/Isoleucyl-tRNA synthetase anticodon-binding" evidence="17">
    <location>
        <begin position="703"/>
        <end position="833"/>
    </location>
</feature>
<evidence type="ECO:0000256" key="9">
    <source>
        <dbReference type="ARBA" id="ARBA00022917"/>
    </source>
</evidence>
<dbReference type="InterPro" id="IPR014729">
    <property type="entry name" value="Rossmann-like_a/b/a_fold"/>
</dbReference>
<dbReference type="SUPFAM" id="SSF46589">
    <property type="entry name" value="tRNA-binding arm"/>
    <property type="match status" value="1"/>
</dbReference>
<keyword evidence="5" id="KW-0963">Cytoplasm</keyword>
<dbReference type="SUPFAM" id="SSF50677">
    <property type="entry name" value="ValRS/IleRS/LeuRS editing domain"/>
    <property type="match status" value="2"/>
</dbReference>
<evidence type="ECO:0000256" key="3">
    <source>
        <dbReference type="ARBA" id="ARBA00011245"/>
    </source>
</evidence>
<evidence type="ECO:0000256" key="4">
    <source>
        <dbReference type="ARBA" id="ARBA00013169"/>
    </source>
</evidence>
<dbReference type="Gramene" id="OMERI10G11750.1">
    <property type="protein sequence ID" value="OMERI10G11750.1"/>
    <property type="gene ID" value="OMERI10G11750"/>
</dbReference>
<keyword evidence="19" id="KW-1185">Reference proteome</keyword>
<evidence type="ECO:0000313" key="18">
    <source>
        <dbReference type="EnsemblPlants" id="OMERI10G11750.1"/>
    </source>
</evidence>
<evidence type="ECO:0000256" key="10">
    <source>
        <dbReference type="ARBA" id="ARBA00023054"/>
    </source>
</evidence>
<dbReference type="GO" id="GO:0004832">
    <property type="term" value="F:valine-tRNA ligase activity"/>
    <property type="evidence" value="ECO:0007669"/>
    <property type="project" value="UniProtKB-EC"/>
</dbReference>
<dbReference type="eggNOG" id="KOG0432">
    <property type="taxonomic scope" value="Eukaryota"/>
</dbReference>
<dbReference type="GO" id="GO:0005524">
    <property type="term" value="F:ATP binding"/>
    <property type="evidence" value="ECO:0007669"/>
    <property type="project" value="UniProtKB-KW"/>
</dbReference>
<feature type="domain" description="Methionyl/Valyl/Leucyl/Isoleucyl-tRNA synthetase anticodon-binding" evidence="17">
    <location>
        <begin position="1675"/>
        <end position="1805"/>
    </location>
</feature>
<feature type="region of interest" description="Disordered" evidence="15">
    <location>
        <begin position="1876"/>
        <end position="1907"/>
    </location>
</feature>
<dbReference type="Pfam" id="PF00133">
    <property type="entry name" value="tRNA-synt_1"/>
    <property type="match status" value="2"/>
</dbReference>
<accession>A0A0E0EZP3</accession>
<dbReference type="InterPro" id="IPR010978">
    <property type="entry name" value="tRNA-bd_arm"/>
</dbReference>
<name>A0A0E0EZP3_9ORYZ</name>
<dbReference type="Gene3D" id="1.10.287.380">
    <property type="entry name" value="Valyl-tRNA synthetase, C-terminal domain"/>
    <property type="match status" value="2"/>
</dbReference>
<evidence type="ECO:0000256" key="8">
    <source>
        <dbReference type="ARBA" id="ARBA00022840"/>
    </source>
</evidence>
<feature type="domain" description="Aminoacyl-tRNA synthetase class Ia" evidence="16">
    <location>
        <begin position="1057"/>
        <end position="1630"/>
    </location>
</feature>
<dbReference type="GO" id="GO:0006438">
    <property type="term" value="P:valyl-tRNA aminoacylation"/>
    <property type="evidence" value="ECO:0007669"/>
    <property type="project" value="InterPro"/>
</dbReference>
<dbReference type="PANTHER" id="PTHR11946:SF94">
    <property type="entry name" value="VALINE--TRNA LIGASE"/>
    <property type="match status" value="1"/>
</dbReference>
<dbReference type="InterPro" id="IPR009008">
    <property type="entry name" value="Val/Leu/Ile-tRNA-synth_edit"/>
</dbReference>
<organism evidence="18">
    <name type="scientific">Oryza meridionalis</name>
    <dbReference type="NCBI Taxonomy" id="40149"/>
    <lineage>
        <taxon>Eukaryota</taxon>
        <taxon>Viridiplantae</taxon>
        <taxon>Streptophyta</taxon>
        <taxon>Embryophyta</taxon>
        <taxon>Tracheophyta</taxon>
        <taxon>Spermatophyta</taxon>
        <taxon>Magnoliopsida</taxon>
        <taxon>Liliopsida</taxon>
        <taxon>Poales</taxon>
        <taxon>Poaceae</taxon>
        <taxon>BOP clade</taxon>
        <taxon>Oryzoideae</taxon>
        <taxon>Oryzeae</taxon>
        <taxon>Oryzinae</taxon>
        <taxon>Oryza</taxon>
    </lineage>
</organism>
<evidence type="ECO:0000256" key="1">
    <source>
        <dbReference type="ARBA" id="ARBA00004173"/>
    </source>
</evidence>
<feature type="region of interest" description="Disordered" evidence="15">
    <location>
        <begin position="972"/>
        <end position="1034"/>
    </location>
</feature>
<dbReference type="PRINTS" id="PR00986">
    <property type="entry name" value="TRNASYNTHVAL"/>
</dbReference>
<dbReference type="CDD" id="cd07962">
    <property type="entry name" value="Anticodon_Ia_Val"/>
    <property type="match status" value="2"/>
</dbReference>
<dbReference type="Gene3D" id="3.90.740.10">
    <property type="entry name" value="Valyl/Leucyl/Isoleucyl-tRNA synthetase, editing domain"/>
    <property type="match status" value="2"/>
</dbReference>
<keyword evidence="8" id="KW-0067">ATP-binding</keyword>
<dbReference type="CDD" id="cd00817">
    <property type="entry name" value="ValRS_core"/>
    <property type="match status" value="2"/>
</dbReference>
<dbReference type="SUPFAM" id="SSF52374">
    <property type="entry name" value="Nucleotidylyl transferase"/>
    <property type="match status" value="2"/>
</dbReference>
<keyword evidence="9" id="KW-0648">Protein biosynthesis</keyword>
<reference evidence="18" key="2">
    <citation type="submission" date="2018-05" db="EMBL/GenBank/DDBJ databases">
        <title>OmerRS3 (Oryza meridionalis Reference Sequence Version 3).</title>
        <authorList>
            <person name="Zhang J."/>
            <person name="Kudrna D."/>
            <person name="Lee S."/>
            <person name="Talag J."/>
            <person name="Welchert J."/>
            <person name="Wing R.A."/>
        </authorList>
    </citation>
    <scope>NUCLEOTIDE SEQUENCE [LARGE SCALE GENOMIC DNA]</scope>
    <source>
        <strain evidence="18">cv. OR44</strain>
    </source>
</reference>
<dbReference type="HOGENOM" id="CLU_234949_0_0_1"/>
<sequence>MKKPLDEKELERKLKKDQKAREKEEKRLKAKQKEAIRLQVQAASDEPKKSEKKQKKKGAADENPEDFVDPDTPAGQKKLLASQMAKQYNPAAVEKSWYSWWESSQYFVADAASSKPPFVIILPPPNVTGVLYIGHAITVAIEDAMIRWRRMSGYNALWVPGMDHAGIATQVVVEKRLMRERNLSRHDLGRDKFLLEVLQWKDQHGGTILKQLRTLGASLDWSREVDYCELTEETLLEVPGCSTLVQFGVIINFAYPLEEGLGEIIVATTRIETMLGDSAIAVHPQDERFKHLHGKHAVHPFNGRKLKIICDAKLVDPSFGTGAVKITPAHDLDDFNTGKGHKLEFINIFTDDGNINENGGPQFEGMPRFTARAAIIDALKAKGLYRGTENNKMRLGRCSRTKDIVEPMMKPQWFVNCSTMAKAALDAVKTKRIEIIPPQYEQDWYRQLWWGHRIPAWYVTLEDDKEKDMGSYIDHWIIARNESDAILEAKQRYPGKNYQLDQDPDVLDTWFSSGLFPLSVLGWPDSTADLSSFYPTSVLETGLDILFWVARMVMMGMLLGGDVPFQKVYLHPIIRDPHGRKMAKCLGNVIDPIDVINGITLEDLGKKLEHGNLDPSELEKAKEGQKKDFPNGIPECGTDALRFALISYTSQSDKINLDIKRVHGYRQWCNKLWNAVRFAMNKLGDEYTPPATIALCSMPPLCKWILSALNKDVGKTVSSMEACKFSEATSSIYSWWQYQLCDVFIEAVKPYFHQSQELESERGACRDTLWICLDTGLRLLHPFMPYKTELWQRLPQPKEAQWTNDQIENEMETVLDAVNKLRSLRPHTDIHERRPAFMLCRGVEIAAIIQCYQTQIATLASVSTLKRMIQLPNCATNIVNKDLSVYLQLRGALNTEAEREKLRKKRDEIQKQHDTLSQKMNASGYREKAPQSKQDEDMKKIAALLEELEIIREAERIKKHFHFPLDEKELERKLKKDQKAREKEEKRLKAKQKEAIRLQVQAASDEPKKSEKKQKKKGAADENPEDFVDPDTPAGQKKLLASQMAKQYNPAAVEKSWYSWWESSQYFVADAASSKPPFVIILPPPNVTGVLYIGHAITVAIEDAMIRWRRMSGYNALWVPGMDHAGIATQVVVEKRLMRERNLSRHDLGRDKFLLEVLQWKDQHGGTILKQLRTLGASLDWSREVDYCELTEETLLEVPGCSTLVQFGVIINFAYPLEEGLGEIIVATTRIETMLGDSAIAVHPQDERFKHLHGKHAVHPFNGRKLKIICDAKLVDPSFGTGAVKITPAHDLDDFNTGKGHKLEFINIFTDDGNINENGGPQFEGMPRFTARAAIIDALKAKGLYRGTENNKMRLGRCSRTKDIVEPMMKPQWFVNCSTMAKAALDAVKTKRIEIIPPQYEQDWYRWLENIRDWCISRQLWWGHRIPAWYVTLEDDKEKDMGSYIDHWIIARNESDAILEAKQRYPGKNYQLDQDPDVLDTWFSSGLFPLSVLGWPDSTADLSSFYPTSVLETGLDILFWVARMVMMGMLLGGDVPFQKVYLHPIIRDPHGRKMAKCLGNVIDPIDVINGITLEDLGKKLEHGNLDPSELEKAKEGQKKDFPNGIPECGTDALRFALISYTSQSDKINLDIKRVHGYRQWCNKLWNAVRFAMNKLGDEYTPPATIALCSMPPLCKWILSALNKDVGKTVSSMEACKFSEATSSIYSWWQYQLCDVFIEAVKPYFHQSQELESERGACRDTLWICLDTGLRLLHPFMPYKTELWQRLPQPKEAQWTNDQIENEMETVLDAVNKLRSLRPHTDIHERRPAFMLCRGVEIAAIIQCYQTQIATLASVSTLKRMIQLPNCATNIVNKDLSVYLQLRGALNTEAEREKLRKKRDEIQKQHDTLSQKMNASGYREKAPQSKQDEDMKKIAALLEELEIIREAESLGHALRLLPSPIRPF</sequence>
<dbReference type="InterPro" id="IPR002303">
    <property type="entry name" value="Valyl-tRNA_ligase"/>
</dbReference>
<feature type="region of interest" description="Disordered" evidence="15">
    <location>
        <begin position="903"/>
        <end position="937"/>
    </location>
</feature>
<dbReference type="SUPFAM" id="SSF47323">
    <property type="entry name" value="Anticodon-binding domain of a subclass of class I aminoacyl-tRNA synthetases"/>
    <property type="match status" value="2"/>
</dbReference>
<evidence type="ECO:0000256" key="14">
    <source>
        <dbReference type="ARBA" id="ARBA00047552"/>
    </source>
</evidence>
<feature type="compositionally biased region" description="Basic and acidic residues" evidence="15">
    <location>
        <begin position="1876"/>
        <end position="1888"/>
    </location>
</feature>
<dbReference type="NCBIfam" id="TIGR00422">
    <property type="entry name" value="valS"/>
    <property type="match status" value="1"/>
</dbReference>
<evidence type="ECO:0000259" key="17">
    <source>
        <dbReference type="Pfam" id="PF08264"/>
    </source>
</evidence>
<dbReference type="InterPro" id="IPR002300">
    <property type="entry name" value="aa-tRNA-synth_Ia"/>
</dbReference>